<evidence type="ECO:0000313" key="4">
    <source>
        <dbReference type="EMBL" id="CAD8975361.1"/>
    </source>
</evidence>
<proteinExistence type="predicted"/>
<evidence type="ECO:0000256" key="1">
    <source>
        <dbReference type="SAM" id="Coils"/>
    </source>
</evidence>
<dbReference type="SMART" id="SM00228">
    <property type="entry name" value="PDZ"/>
    <property type="match status" value="1"/>
</dbReference>
<gene>
    <name evidence="4" type="ORF">HAND00432_LOCUS26366</name>
</gene>
<dbReference type="InterPro" id="IPR036034">
    <property type="entry name" value="PDZ_sf"/>
</dbReference>
<feature type="compositionally biased region" description="Basic and acidic residues" evidence="2">
    <location>
        <begin position="319"/>
        <end position="356"/>
    </location>
</feature>
<dbReference type="SUPFAM" id="SSF50156">
    <property type="entry name" value="PDZ domain-like"/>
    <property type="match status" value="1"/>
</dbReference>
<dbReference type="AlphaFoldDB" id="A0A6U5AU80"/>
<feature type="region of interest" description="Disordered" evidence="2">
    <location>
        <begin position="319"/>
        <end position="387"/>
    </location>
</feature>
<dbReference type="EMBL" id="HBFX01043877">
    <property type="protein sequence ID" value="CAD8975361.1"/>
    <property type="molecule type" value="Transcribed_RNA"/>
</dbReference>
<dbReference type="PROSITE" id="PS50106">
    <property type="entry name" value="PDZ"/>
    <property type="match status" value="1"/>
</dbReference>
<evidence type="ECO:0000259" key="3">
    <source>
        <dbReference type="PROSITE" id="PS50106"/>
    </source>
</evidence>
<sequence length="387" mass="43912">MSQPPMGGSFNSATSGPSSKQAGVGLLLAETENSNMVIVKQVVPRGSADRTRQVRVGDFILKVGGHDVVGMGVTDIRNIIVGEQGTRVPIRFRRPENNEVFEIELVRGTPEFLDQGGAYGSAQPAFMQQQPGYPQGPSIYQSGGARMPQQNVKHYMLGTTWSQEMFNQLPPPQPRVSYVDPARALQDENEWLRSALRMAESTMMRHRQDLGACREQFVTHKVDCEANVKKMEEANRAKDDERRDAEQALLSAEEYRRSLEVRLREAQRRSEWMRETDAQIQDNERARVDYLSEVKRRAEMERVDMEQELRRLQEDLEMEKAARQEAEQRESSLRSDFNRLADHRVDQAGGTRDTRSSFDTNIGESFRGQYAQGSSAQPQAQSELMLA</sequence>
<protein>
    <recommendedName>
        <fullName evidence="3">PDZ domain-containing protein</fullName>
    </recommendedName>
</protein>
<feature type="domain" description="PDZ" evidence="3">
    <location>
        <begin position="19"/>
        <end position="80"/>
    </location>
</feature>
<dbReference type="Gene3D" id="2.30.42.10">
    <property type="match status" value="1"/>
</dbReference>
<name>A0A6U5AU80_HEMAN</name>
<dbReference type="InterPro" id="IPR001478">
    <property type="entry name" value="PDZ"/>
</dbReference>
<feature type="region of interest" description="Disordered" evidence="2">
    <location>
        <begin position="1"/>
        <end position="21"/>
    </location>
</feature>
<feature type="coiled-coil region" evidence="1">
    <location>
        <begin position="228"/>
        <end position="269"/>
    </location>
</feature>
<dbReference type="Pfam" id="PF00595">
    <property type="entry name" value="PDZ"/>
    <property type="match status" value="1"/>
</dbReference>
<accession>A0A6U5AU80</accession>
<reference evidence="4" key="1">
    <citation type="submission" date="2021-01" db="EMBL/GenBank/DDBJ databases">
        <authorList>
            <person name="Corre E."/>
            <person name="Pelletier E."/>
            <person name="Niang G."/>
            <person name="Scheremetjew M."/>
            <person name="Finn R."/>
            <person name="Kale V."/>
            <person name="Holt S."/>
            <person name="Cochrane G."/>
            <person name="Meng A."/>
            <person name="Brown T."/>
            <person name="Cohen L."/>
        </authorList>
    </citation>
    <scope>NUCLEOTIDE SEQUENCE</scope>
    <source>
        <strain evidence="4">CCMP644</strain>
    </source>
</reference>
<organism evidence="4">
    <name type="scientific">Hemiselmis andersenii</name>
    <name type="common">Cryptophyte alga</name>
    <dbReference type="NCBI Taxonomy" id="464988"/>
    <lineage>
        <taxon>Eukaryota</taxon>
        <taxon>Cryptophyceae</taxon>
        <taxon>Cryptomonadales</taxon>
        <taxon>Hemiselmidaceae</taxon>
        <taxon>Hemiselmis</taxon>
    </lineage>
</organism>
<evidence type="ECO:0000256" key="2">
    <source>
        <dbReference type="SAM" id="MobiDB-lite"/>
    </source>
</evidence>
<feature type="compositionally biased region" description="Low complexity" evidence="2">
    <location>
        <begin position="369"/>
        <end position="387"/>
    </location>
</feature>
<keyword evidence="1" id="KW-0175">Coiled coil</keyword>